<dbReference type="Proteomes" id="UP000238479">
    <property type="component" value="Chromosome 7"/>
</dbReference>
<accession>A0A2P6PBY8</accession>
<organism evidence="2 3">
    <name type="scientific">Rosa chinensis</name>
    <name type="common">China rose</name>
    <dbReference type="NCBI Taxonomy" id="74649"/>
    <lineage>
        <taxon>Eukaryota</taxon>
        <taxon>Viridiplantae</taxon>
        <taxon>Streptophyta</taxon>
        <taxon>Embryophyta</taxon>
        <taxon>Tracheophyta</taxon>
        <taxon>Spermatophyta</taxon>
        <taxon>Magnoliopsida</taxon>
        <taxon>eudicotyledons</taxon>
        <taxon>Gunneridae</taxon>
        <taxon>Pentapetalae</taxon>
        <taxon>rosids</taxon>
        <taxon>fabids</taxon>
        <taxon>Rosales</taxon>
        <taxon>Rosaceae</taxon>
        <taxon>Rosoideae</taxon>
        <taxon>Rosoideae incertae sedis</taxon>
        <taxon>Rosa</taxon>
    </lineage>
</organism>
<sequence length="137" mass="15689">MAAPIFDTSYLRINIANLNNALVPPMVSLMRGMSNLNTLDIKSDPSLFFLEPKACGFNGKYWKSQNLDFVNQLKEVTIELSNGNNAWQLARFILEHAQNLKKMTIFYLPRKLHVIDKVSNSKKVSSATIDFHEKQWT</sequence>
<evidence type="ECO:0000259" key="1">
    <source>
        <dbReference type="Pfam" id="PF08387"/>
    </source>
</evidence>
<evidence type="ECO:0000313" key="2">
    <source>
        <dbReference type="EMBL" id="PRQ19443.1"/>
    </source>
</evidence>
<dbReference type="Gramene" id="PRQ19443">
    <property type="protein sequence ID" value="PRQ19443"/>
    <property type="gene ID" value="RchiOBHm_Chr7g0217271"/>
</dbReference>
<reference evidence="2 3" key="1">
    <citation type="journal article" date="2018" name="Nat. Genet.">
        <title>The Rosa genome provides new insights in the design of modern roses.</title>
        <authorList>
            <person name="Bendahmane M."/>
        </authorList>
    </citation>
    <scope>NUCLEOTIDE SEQUENCE [LARGE SCALE GENOMIC DNA]</scope>
    <source>
        <strain evidence="3">cv. Old Blush</strain>
    </source>
</reference>
<feature type="domain" description="FBD" evidence="1">
    <location>
        <begin position="86"/>
        <end position="105"/>
    </location>
</feature>
<name>A0A2P6PBY8_ROSCH</name>
<gene>
    <name evidence="2" type="ORF">RchiOBHm_Chr7g0217271</name>
</gene>
<dbReference type="EMBL" id="PDCK01000045">
    <property type="protein sequence ID" value="PRQ19443.1"/>
    <property type="molecule type" value="Genomic_DNA"/>
</dbReference>
<keyword evidence="3" id="KW-1185">Reference proteome</keyword>
<evidence type="ECO:0000313" key="3">
    <source>
        <dbReference type="Proteomes" id="UP000238479"/>
    </source>
</evidence>
<comment type="caution">
    <text evidence="2">The sequence shown here is derived from an EMBL/GenBank/DDBJ whole genome shotgun (WGS) entry which is preliminary data.</text>
</comment>
<dbReference type="Pfam" id="PF08387">
    <property type="entry name" value="FBD"/>
    <property type="match status" value="1"/>
</dbReference>
<proteinExistence type="predicted"/>
<protein>
    <submittedName>
        <fullName evidence="2">Putative FBD domain-containing protein</fullName>
    </submittedName>
</protein>
<dbReference type="AlphaFoldDB" id="A0A2P6PBY8"/>
<dbReference type="InterPro" id="IPR006566">
    <property type="entry name" value="FBD"/>
</dbReference>